<dbReference type="Pfam" id="PF00196">
    <property type="entry name" value="GerE"/>
    <property type="match status" value="1"/>
</dbReference>
<dbReference type="InterPro" id="IPR036388">
    <property type="entry name" value="WH-like_DNA-bd_sf"/>
</dbReference>
<sequence length="120" mass="13063">MFSSSSGQPAVVLYVRDAVGKSQVNNTVAKQLFNFTPAETALALELANGLSLEEAAENLNIMRNTARAHLRAIFSKTGVRRQAELVRVMLNSVVALGGSQLAPLKIPVVRLPRPHMRDVR</sequence>
<dbReference type="PROSITE" id="PS50043">
    <property type="entry name" value="HTH_LUXR_2"/>
    <property type="match status" value="1"/>
</dbReference>
<dbReference type="SMART" id="SM00421">
    <property type="entry name" value="HTH_LUXR"/>
    <property type="match status" value="1"/>
</dbReference>
<dbReference type="EMBL" id="CP007511">
    <property type="protein sequence ID" value="AJE17378.1"/>
    <property type="molecule type" value="Genomic_DNA"/>
</dbReference>
<proteinExistence type="predicted"/>
<protein>
    <submittedName>
        <fullName evidence="3">Regulatory protein, luxR family</fullName>
    </submittedName>
</protein>
<gene>
    <name evidence="2" type="ORF">CL52_10360</name>
    <name evidence="3" type="ORF">SAMN05660875_1241</name>
</gene>
<dbReference type="EMBL" id="FNHO01000024">
    <property type="protein sequence ID" value="SDM99804.1"/>
    <property type="molecule type" value="Genomic_DNA"/>
</dbReference>
<dbReference type="InterPro" id="IPR016032">
    <property type="entry name" value="Sig_transdc_resp-reg_C-effctor"/>
</dbReference>
<dbReference type="AlphaFoldDB" id="A0A8D4C8H2"/>
<dbReference type="SUPFAM" id="SSF46894">
    <property type="entry name" value="C-terminal effector domain of the bipartite response regulators"/>
    <property type="match status" value="1"/>
</dbReference>
<dbReference type="KEGG" id="pbm:CL52_10360"/>
<evidence type="ECO:0000313" key="5">
    <source>
        <dbReference type="Proteomes" id="UP000182276"/>
    </source>
</evidence>
<evidence type="ECO:0000313" key="4">
    <source>
        <dbReference type="Proteomes" id="UP000031271"/>
    </source>
</evidence>
<dbReference type="InterPro" id="IPR000792">
    <property type="entry name" value="Tscrpt_reg_LuxR_C"/>
</dbReference>
<dbReference type="GO" id="GO:0003677">
    <property type="term" value="F:DNA binding"/>
    <property type="evidence" value="ECO:0007669"/>
    <property type="project" value="InterPro"/>
</dbReference>
<dbReference type="GO" id="GO:0006355">
    <property type="term" value="P:regulation of DNA-templated transcription"/>
    <property type="evidence" value="ECO:0007669"/>
    <property type="project" value="InterPro"/>
</dbReference>
<dbReference type="Proteomes" id="UP000031271">
    <property type="component" value="Chromosome"/>
</dbReference>
<organism evidence="2 4">
    <name type="scientific">Stutzerimonas balearica DSM 6083</name>
    <dbReference type="NCBI Taxonomy" id="1123016"/>
    <lineage>
        <taxon>Bacteria</taxon>
        <taxon>Pseudomonadati</taxon>
        <taxon>Pseudomonadota</taxon>
        <taxon>Gammaproteobacteria</taxon>
        <taxon>Pseudomonadales</taxon>
        <taxon>Pseudomonadaceae</taxon>
        <taxon>Stutzerimonas</taxon>
    </lineage>
</organism>
<reference evidence="4" key="1">
    <citation type="submission" date="2014-03" db="EMBL/GenBank/DDBJ databases">
        <title>Complete genome of Pseudomonas balearica DSM 6083T, a sewage water isolate from an enrichment with 2-methylnaphthalene.</title>
        <authorList>
            <person name="Salva-Serra F."/>
            <person name="Jaen-Luchoro D."/>
            <person name="Busquets A."/>
            <person name="Pena A."/>
            <person name="Gomila M."/>
            <person name="Bosch R."/>
            <person name="Nogales B."/>
            <person name="Garcia-Valdes E."/>
            <person name="Lalucat J."/>
            <person name="Bennasar A."/>
        </authorList>
    </citation>
    <scope>NUCLEOTIDE SEQUENCE [LARGE SCALE GENOMIC DNA]</scope>
    <source>
        <strain evidence="4">DSM 6083</strain>
    </source>
</reference>
<feature type="domain" description="HTH luxR-type" evidence="1">
    <location>
        <begin position="28"/>
        <end position="93"/>
    </location>
</feature>
<keyword evidence="5" id="KW-1185">Reference proteome</keyword>
<reference evidence="3 5" key="2">
    <citation type="submission" date="2016-10" db="EMBL/GenBank/DDBJ databases">
        <authorList>
            <person name="Varghese N."/>
            <person name="Submissions S."/>
        </authorList>
    </citation>
    <scope>NUCLEOTIDE SEQUENCE [LARGE SCALE GENOMIC DNA]</scope>
    <source>
        <strain evidence="3 5">DSM 6083</strain>
    </source>
</reference>
<evidence type="ECO:0000313" key="3">
    <source>
        <dbReference type="EMBL" id="SDM99804.1"/>
    </source>
</evidence>
<reference evidence="2 4" key="3">
    <citation type="journal article" name="Genome Announc.">
        <title>Complete Genome Sequence of Pseudomonas balearica DSM 6083T.</title>
        <authorList>
            <person name="Bennasar-Figueras A."/>
            <person name="Salva-Serra F."/>
            <person name="Jaen-Luchoro D."/>
            <person name="Segui C."/>
            <person name="Aliaga F."/>
            <person name="Busquets A."/>
            <person name="Gomila M."/>
            <person name="Moore E.R."/>
            <person name="Lalucat J."/>
        </authorList>
    </citation>
    <scope>NUCLEOTIDE SEQUENCE [LARGE SCALE GENOMIC DNA]</scope>
    <source>
        <strain evidence="4">DSM 6083</strain>
        <strain evidence="2">DSM6083</strain>
    </source>
</reference>
<evidence type="ECO:0000313" key="2">
    <source>
        <dbReference type="EMBL" id="AJE17378.1"/>
    </source>
</evidence>
<name>A0A8D4C8H2_9GAMM</name>
<dbReference type="Gene3D" id="1.10.10.10">
    <property type="entry name" value="Winged helix-like DNA-binding domain superfamily/Winged helix DNA-binding domain"/>
    <property type="match status" value="1"/>
</dbReference>
<accession>A0A8D4C8H2</accession>
<evidence type="ECO:0000259" key="1">
    <source>
        <dbReference type="PROSITE" id="PS50043"/>
    </source>
</evidence>
<dbReference type="Proteomes" id="UP000182276">
    <property type="component" value="Unassembled WGS sequence"/>
</dbReference>